<dbReference type="GO" id="GO:0005886">
    <property type="term" value="C:plasma membrane"/>
    <property type="evidence" value="ECO:0007669"/>
    <property type="project" value="UniProtKB-SubCell"/>
</dbReference>
<dbReference type="InterPro" id="IPR051907">
    <property type="entry name" value="DoxX-like_oxidoreductase"/>
</dbReference>
<dbReference type="Pfam" id="PF07681">
    <property type="entry name" value="DoxX"/>
    <property type="match status" value="1"/>
</dbReference>
<evidence type="ECO:0000256" key="6">
    <source>
        <dbReference type="ARBA" id="ARBA00023136"/>
    </source>
</evidence>
<dbReference type="KEGG" id="psti:SOO65_03010"/>
<keyword evidence="9" id="KW-1185">Reference proteome</keyword>
<evidence type="ECO:0000313" key="8">
    <source>
        <dbReference type="EMBL" id="WPU65707.1"/>
    </source>
</evidence>
<comment type="similarity">
    <text evidence="2">Belongs to the DoxX family.</text>
</comment>
<dbReference type="RefSeq" id="WP_321396710.1">
    <property type="nucleotide sequence ID" value="NZ_CP139487.1"/>
</dbReference>
<evidence type="ECO:0000313" key="9">
    <source>
        <dbReference type="Proteomes" id="UP001324634"/>
    </source>
</evidence>
<evidence type="ECO:0000256" key="4">
    <source>
        <dbReference type="ARBA" id="ARBA00022692"/>
    </source>
</evidence>
<reference evidence="8 9" key="1">
    <citation type="submission" date="2023-11" db="EMBL/GenBank/DDBJ databases">
        <title>Peredibacter starrii A3.12.</title>
        <authorList>
            <person name="Mitchell R.J."/>
        </authorList>
    </citation>
    <scope>NUCLEOTIDE SEQUENCE [LARGE SCALE GENOMIC DNA]</scope>
    <source>
        <strain evidence="8 9">A3.12</strain>
    </source>
</reference>
<evidence type="ECO:0000256" key="2">
    <source>
        <dbReference type="ARBA" id="ARBA00006679"/>
    </source>
</evidence>
<comment type="subcellular location">
    <subcellularLocation>
        <location evidence="1">Cell membrane</location>
        <topology evidence="1">Multi-pass membrane protein</topology>
    </subcellularLocation>
</comment>
<evidence type="ECO:0000256" key="3">
    <source>
        <dbReference type="ARBA" id="ARBA00022475"/>
    </source>
</evidence>
<dbReference type="PANTHER" id="PTHR33452">
    <property type="entry name" value="OXIDOREDUCTASE CATD-RELATED"/>
    <property type="match status" value="1"/>
</dbReference>
<feature type="transmembrane region" description="Helical" evidence="7">
    <location>
        <begin position="121"/>
        <end position="144"/>
    </location>
</feature>
<organism evidence="8 9">
    <name type="scientific">Peredibacter starrii</name>
    <dbReference type="NCBI Taxonomy" id="28202"/>
    <lineage>
        <taxon>Bacteria</taxon>
        <taxon>Pseudomonadati</taxon>
        <taxon>Bdellovibrionota</taxon>
        <taxon>Bacteriovoracia</taxon>
        <taxon>Bacteriovoracales</taxon>
        <taxon>Bacteriovoracaceae</taxon>
        <taxon>Peredibacter</taxon>
    </lineage>
</organism>
<accession>A0AAX4HR47</accession>
<evidence type="ECO:0000256" key="5">
    <source>
        <dbReference type="ARBA" id="ARBA00022989"/>
    </source>
</evidence>
<gene>
    <name evidence="8" type="ORF">SOO65_03010</name>
</gene>
<dbReference type="Proteomes" id="UP001324634">
    <property type="component" value="Chromosome"/>
</dbReference>
<keyword evidence="5 7" id="KW-1133">Transmembrane helix</keyword>
<keyword evidence="3" id="KW-1003">Cell membrane</keyword>
<keyword evidence="6 7" id="KW-0472">Membrane</keyword>
<proteinExistence type="inferred from homology"/>
<feature type="transmembrane region" description="Helical" evidence="7">
    <location>
        <begin position="62"/>
        <end position="82"/>
    </location>
</feature>
<dbReference type="InterPro" id="IPR032808">
    <property type="entry name" value="DoxX"/>
</dbReference>
<protein>
    <submittedName>
        <fullName evidence="8">DoxX family protein</fullName>
    </submittedName>
</protein>
<dbReference type="PANTHER" id="PTHR33452:SF1">
    <property type="entry name" value="INNER MEMBRANE PROTEIN YPHA-RELATED"/>
    <property type="match status" value="1"/>
</dbReference>
<name>A0AAX4HR47_9BACT</name>
<keyword evidence="4 7" id="KW-0812">Transmembrane</keyword>
<dbReference type="EMBL" id="CP139487">
    <property type="protein sequence ID" value="WPU65707.1"/>
    <property type="molecule type" value="Genomic_DNA"/>
</dbReference>
<sequence length="153" mass="16794">MATMTQHRTRTPLDFTGTRMSLIAVPIGRFLFSLIFIISGINHFSSGSIGYAAGQGIPMADILVPISGVLAFLGGLSVLLGFHARFGALLLIIFLIPVTLLMHNFWSFTDPEMAQMQMVHFMKNICMLGGAVLIYFYGAGPISLDNRRARRIT</sequence>
<evidence type="ECO:0000256" key="1">
    <source>
        <dbReference type="ARBA" id="ARBA00004651"/>
    </source>
</evidence>
<feature type="transmembrane region" description="Helical" evidence="7">
    <location>
        <begin position="21"/>
        <end position="42"/>
    </location>
</feature>
<feature type="transmembrane region" description="Helical" evidence="7">
    <location>
        <begin position="89"/>
        <end position="109"/>
    </location>
</feature>
<dbReference type="AlphaFoldDB" id="A0AAX4HR47"/>
<evidence type="ECO:0000256" key="7">
    <source>
        <dbReference type="SAM" id="Phobius"/>
    </source>
</evidence>